<dbReference type="EMBL" id="DQ139261">
    <property type="protein sequence ID" value="ABA55890.1"/>
    <property type="molecule type" value="Genomic_DNA"/>
</dbReference>
<reference evidence="2" key="1">
    <citation type="journal article" date="2006" name="BMC Evol. Biol.">
        <title>Recovery and evolutionary analysis of complete integron gene cassette arrays from Vibrio.</title>
        <authorList>
            <person name="Boucher Y."/>
            <person name="Nesbo C.L."/>
            <person name="Joss M.J."/>
            <person name="Robinson A."/>
            <person name="Mabbutt B.C."/>
            <person name="Gillings M.R."/>
            <person name="Doolittle W.F."/>
            <person name="Stokes H.W."/>
        </authorList>
    </citation>
    <scope>NUCLEOTIDE SEQUENCE</scope>
    <source>
        <strain evidence="2">DAT722</strain>
    </source>
</reference>
<sequence>MENKLLELKCGTKLLLEPSESKGLNLLKEHSVKATEIALSMLPGAGVIIAPMFAHYISKITNEVEARRYQVLLEELQVRLSDLEVKLLDNERHACSSFLHDCARLSLESKEDKQCYIASIVAKQFDTRGNWNESDACLLWLHKTSVLHLQILKSCISAPKHSFNHKKTNDYYVKFFDEKSCSAETYMHSVTKAFPEYAPEIIRLIAADLKGMGLLELPVHDNFLSEYVLRVSDAGKWFGSWVFKNV</sequence>
<name>Q2F9Y1_9VIBR</name>
<evidence type="ECO:0000256" key="1">
    <source>
        <dbReference type="SAM" id="Coils"/>
    </source>
</evidence>
<organism evidence="2">
    <name type="scientific">Vibrio sp. DAT722</name>
    <dbReference type="NCBI Taxonomy" id="344879"/>
    <lineage>
        <taxon>Bacteria</taxon>
        <taxon>Pseudomonadati</taxon>
        <taxon>Pseudomonadota</taxon>
        <taxon>Gammaproteobacteria</taxon>
        <taxon>Vibrionales</taxon>
        <taxon>Vibrionaceae</taxon>
        <taxon>Vibrio</taxon>
    </lineage>
</organism>
<protein>
    <submittedName>
        <fullName evidence="2">Uncharacterized protein</fullName>
    </submittedName>
</protein>
<accession>Q2F9Y1</accession>
<dbReference type="AlphaFoldDB" id="Q2F9Y1"/>
<proteinExistence type="predicted"/>
<feature type="coiled-coil region" evidence="1">
    <location>
        <begin position="66"/>
        <end position="93"/>
    </location>
</feature>
<keyword evidence="1" id="KW-0175">Coiled coil</keyword>
<evidence type="ECO:0000313" key="2">
    <source>
        <dbReference type="EMBL" id="ABA55890.1"/>
    </source>
</evidence>